<accession>A0A813HL22</accession>
<dbReference type="AlphaFoldDB" id="A0A813HL22"/>
<organism evidence="2 4">
    <name type="scientific">Polarella glacialis</name>
    <name type="common">Dinoflagellate</name>
    <dbReference type="NCBI Taxonomy" id="89957"/>
    <lineage>
        <taxon>Eukaryota</taxon>
        <taxon>Sar</taxon>
        <taxon>Alveolata</taxon>
        <taxon>Dinophyceae</taxon>
        <taxon>Suessiales</taxon>
        <taxon>Suessiaceae</taxon>
        <taxon>Polarella</taxon>
    </lineage>
</organism>
<keyword evidence="4" id="KW-1185">Reference proteome</keyword>
<dbReference type="Proteomes" id="UP000626109">
    <property type="component" value="Unassembled WGS sequence"/>
</dbReference>
<gene>
    <name evidence="2" type="ORF">PGLA1383_LOCUS54033</name>
    <name evidence="3" type="ORF">PGLA2088_LOCUS26964</name>
</gene>
<proteinExistence type="predicted"/>
<dbReference type="EMBL" id="CAJNNV010032098">
    <property type="protein sequence ID" value="CAE8638946.1"/>
    <property type="molecule type" value="Genomic_DNA"/>
</dbReference>
<protein>
    <submittedName>
        <fullName evidence="2">Uncharacterized protein</fullName>
    </submittedName>
</protein>
<dbReference type="EMBL" id="CAJNNW010027264">
    <property type="protein sequence ID" value="CAE8690466.1"/>
    <property type="molecule type" value="Genomic_DNA"/>
</dbReference>
<evidence type="ECO:0000256" key="1">
    <source>
        <dbReference type="SAM" id="MobiDB-lite"/>
    </source>
</evidence>
<evidence type="ECO:0000313" key="2">
    <source>
        <dbReference type="EMBL" id="CAE8638946.1"/>
    </source>
</evidence>
<reference evidence="2" key="1">
    <citation type="submission" date="2021-02" db="EMBL/GenBank/DDBJ databases">
        <authorList>
            <person name="Dougan E. K."/>
            <person name="Rhodes N."/>
            <person name="Thang M."/>
            <person name="Chan C."/>
        </authorList>
    </citation>
    <scope>NUCLEOTIDE SEQUENCE</scope>
</reference>
<name>A0A813HL22_POLGL</name>
<comment type="caution">
    <text evidence="2">The sequence shown here is derived from an EMBL/GenBank/DDBJ whole genome shotgun (WGS) entry which is preliminary data.</text>
</comment>
<evidence type="ECO:0000313" key="4">
    <source>
        <dbReference type="Proteomes" id="UP000654075"/>
    </source>
</evidence>
<evidence type="ECO:0000313" key="3">
    <source>
        <dbReference type="EMBL" id="CAE8690466.1"/>
    </source>
</evidence>
<sequence>MAPPVVQGTGTKFRTSASTTRRKRASKRLRKQSFPPGLKPDSKANLSRSKSSAPDDGDRLEDLKDKFHDAKVVPEPPGLVNYDSYHLNPLRADVAEDHPIAPCAPTHRLHLKRLGTTLNNFQQCPVLFQDLVLFRREQFISKGKEDEELAQCWAEIHQQALAEAQASSPIDLPARLEDSRG</sequence>
<feature type="compositionally biased region" description="Basic residues" evidence="1">
    <location>
        <begin position="20"/>
        <end position="31"/>
    </location>
</feature>
<dbReference type="Proteomes" id="UP000654075">
    <property type="component" value="Unassembled WGS sequence"/>
</dbReference>
<feature type="region of interest" description="Disordered" evidence="1">
    <location>
        <begin position="1"/>
        <end position="61"/>
    </location>
</feature>